<organism evidence="3 4">
    <name type="scientific">Cinnamomum micranthum f. kanehirae</name>
    <dbReference type="NCBI Taxonomy" id="337451"/>
    <lineage>
        <taxon>Eukaryota</taxon>
        <taxon>Viridiplantae</taxon>
        <taxon>Streptophyta</taxon>
        <taxon>Embryophyta</taxon>
        <taxon>Tracheophyta</taxon>
        <taxon>Spermatophyta</taxon>
        <taxon>Magnoliopsida</taxon>
        <taxon>Magnoliidae</taxon>
        <taxon>Laurales</taxon>
        <taxon>Lauraceae</taxon>
        <taxon>Cinnamomum</taxon>
    </lineage>
</organism>
<dbReference type="InterPro" id="IPR002182">
    <property type="entry name" value="NB-ARC"/>
</dbReference>
<dbReference type="AlphaFoldDB" id="A0A3S4Q2M7"/>
<dbReference type="OrthoDB" id="1002405at2759"/>
<dbReference type="Proteomes" id="UP000283530">
    <property type="component" value="Unassembled WGS sequence"/>
</dbReference>
<comment type="caution">
    <text evidence="3">The sequence shown here is derived from an EMBL/GenBank/DDBJ whole genome shotgun (WGS) entry which is preliminary data.</text>
</comment>
<reference evidence="3 4" key="1">
    <citation type="journal article" date="2019" name="Nat. Plants">
        <title>Stout camphor tree genome fills gaps in understanding of flowering plant genome evolution.</title>
        <authorList>
            <person name="Chaw S.M."/>
            <person name="Liu Y.C."/>
            <person name="Wu Y.W."/>
            <person name="Wang H.Y."/>
            <person name="Lin C.I."/>
            <person name="Wu C.S."/>
            <person name="Ke H.M."/>
            <person name="Chang L.Y."/>
            <person name="Hsu C.Y."/>
            <person name="Yang H.T."/>
            <person name="Sudianto E."/>
            <person name="Hsu M.H."/>
            <person name="Wu K.P."/>
            <person name="Wang L.N."/>
            <person name="Leebens-Mack J.H."/>
            <person name="Tsai I.J."/>
        </authorList>
    </citation>
    <scope>NUCLEOTIDE SEQUENCE [LARGE SCALE GENOMIC DNA]</scope>
    <source>
        <strain evidence="4">cv. Chaw 1501</strain>
        <tissue evidence="3">Young leaves</tissue>
    </source>
</reference>
<dbReference type="PANTHER" id="PTHR33463:SF221">
    <property type="entry name" value="LEUCINE-RICH REPEAT DOMAIN, L DOMAIN-CONTAINING PROTEIN"/>
    <property type="match status" value="1"/>
</dbReference>
<name>A0A3S4Q2M7_9MAGN</name>
<proteinExistence type="predicted"/>
<evidence type="ECO:0000256" key="1">
    <source>
        <dbReference type="SAM" id="MobiDB-lite"/>
    </source>
</evidence>
<dbReference type="SUPFAM" id="SSF52540">
    <property type="entry name" value="P-loop containing nucleoside triphosphate hydrolases"/>
    <property type="match status" value="1"/>
</dbReference>
<keyword evidence="4" id="KW-1185">Reference proteome</keyword>
<gene>
    <name evidence="3" type="ORF">CKAN_02755700</name>
</gene>
<feature type="compositionally biased region" description="Polar residues" evidence="1">
    <location>
        <begin position="19"/>
        <end position="29"/>
    </location>
</feature>
<evidence type="ECO:0000259" key="2">
    <source>
        <dbReference type="Pfam" id="PF00931"/>
    </source>
</evidence>
<feature type="region of interest" description="Disordered" evidence="1">
    <location>
        <begin position="1"/>
        <end position="29"/>
    </location>
</feature>
<dbReference type="PANTHER" id="PTHR33463">
    <property type="entry name" value="NB-ARC DOMAIN-CONTAINING PROTEIN-RELATED"/>
    <property type="match status" value="1"/>
</dbReference>
<feature type="domain" description="NB-ARC" evidence="2">
    <location>
        <begin position="5"/>
        <end position="97"/>
    </location>
</feature>
<dbReference type="Gene3D" id="3.40.50.300">
    <property type="entry name" value="P-loop containing nucleotide triphosphate hydrolases"/>
    <property type="match status" value="1"/>
</dbReference>
<dbReference type="EMBL" id="QPKB01000448">
    <property type="protein sequence ID" value="RWR98066.1"/>
    <property type="molecule type" value="Genomic_DNA"/>
</dbReference>
<evidence type="ECO:0000313" key="3">
    <source>
        <dbReference type="EMBL" id="RWR98066.1"/>
    </source>
</evidence>
<evidence type="ECO:0000313" key="4">
    <source>
        <dbReference type="Proteomes" id="UP000283530"/>
    </source>
</evidence>
<accession>A0A3S4Q2M7</accession>
<dbReference type="Pfam" id="PF00931">
    <property type="entry name" value="NB-ARC"/>
    <property type="match status" value="1"/>
</dbReference>
<protein>
    <submittedName>
        <fullName evidence="3">Disease resistance-like protein isoform X1</fullName>
    </submittedName>
</protein>
<sequence length="109" mass="12314">MNETSGKIGIQGMGGVGKTSLSETHSQSAQRMPSSLTIFQYKKLQSDIANAISLSLNNDHEVEQRSRQLCEGLLRRSKFVLILDDIWEAFSLEDVEFLSQMKIMVVRYC</sequence>
<dbReference type="PRINTS" id="PR00364">
    <property type="entry name" value="DISEASERSIST"/>
</dbReference>
<dbReference type="STRING" id="337451.A0A3S4Q2M7"/>
<dbReference type="InterPro" id="IPR050905">
    <property type="entry name" value="Plant_NBS-LRR"/>
</dbReference>
<dbReference type="InterPro" id="IPR027417">
    <property type="entry name" value="P-loop_NTPase"/>
</dbReference>
<dbReference type="GO" id="GO:0043531">
    <property type="term" value="F:ADP binding"/>
    <property type="evidence" value="ECO:0007669"/>
    <property type="project" value="InterPro"/>
</dbReference>